<dbReference type="Proteomes" id="UP001148737">
    <property type="component" value="Unassembled WGS sequence"/>
</dbReference>
<accession>A0ACC1QIM6</accession>
<reference evidence="1" key="1">
    <citation type="submission" date="2022-07" db="EMBL/GenBank/DDBJ databases">
        <title>Genome Sequence of Lecanicillium saksenae.</title>
        <authorList>
            <person name="Buettner E."/>
        </authorList>
    </citation>
    <scope>NUCLEOTIDE SEQUENCE</scope>
    <source>
        <strain evidence="1">VT-O1</strain>
    </source>
</reference>
<sequence>MEAWAEEGVNLETRVIRDALKTVSEKKREALLEVEENREVGGKRKRTKQKLRVAFISMSVANSTETEVAVVIGSGSNTRVPYTRRAQFRQNYVLLLSTSSTRNRDGRNGNIPFRPVSLRRKRWLRACRGGTLRTLFTGGHELVPRAELTGDLVIGGPNGRYQAGERVYTRSQREGIRRSVRGLSDAVVTRIQEAEKPEAACQGGCGDVQQTRAWQWNK</sequence>
<name>A0ACC1QIM6_9HYPO</name>
<evidence type="ECO:0000313" key="2">
    <source>
        <dbReference type="Proteomes" id="UP001148737"/>
    </source>
</evidence>
<dbReference type="EMBL" id="JANAKD010001525">
    <property type="protein sequence ID" value="KAJ3478611.1"/>
    <property type="molecule type" value="Genomic_DNA"/>
</dbReference>
<evidence type="ECO:0000313" key="1">
    <source>
        <dbReference type="EMBL" id="KAJ3478611.1"/>
    </source>
</evidence>
<organism evidence="1 2">
    <name type="scientific">Lecanicillium saksenae</name>
    <dbReference type="NCBI Taxonomy" id="468837"/>
    <lineage>
        <taxon>Eukaryota</taxon>
        <taxon>Fungi</taxon>
        <taxon>Dikarya</taxon>
        <taxon>Ascomycota</taxon>
        <taxon>Pezizomycotina</taxon>
        <taxon>Sordariomycetes</taxon>
        <taxon>Hypocreomycetidae</taxon>
        <taxon>Hypocreales</taxon>
        <taxon>Cordycipitaceae</taxon>
        <taxon>Lecanicillium</taxon>
    </lineage>
</organism>
<keyword evidence="2" id="KW-1185">Reference proteome</keyword>
<gene>
    <name evidence="1" type="ORF">NLG97_g8530</name>
</gene>
<comment type="caution">
    <text evidence="1">The sequence shown here is derived from an EMBL/GenBank/DDBJ whole genome shotgun (WGS) entry which is preliminary data.</text>
</comment>
<proteinExistence type="predicted"/>
<protein>
    <submittedName>
        <fullName evidence="1">Uncharacterized protein</fullName>
    </submittedName>
</protein>